<evidence type="ECO:0000313" key="1">
    <source>
        <dbReference type="EMBL" id="KAK1353080.1"/>
    </source>
</evidence>
<sequence length="146" mass="15556">MMNKEVVARGLGISNNKGLDAAINHVKNSKVLPIADNALSSRCQDANVYIGSYKYIIMFEETGSLQTLSAVADVAVAIKSGLYEIGNGDGLESMTVDQRGRTRYINSKVLLSHKCAAAANAAGKFKDEPVPVSKVVSCTCLSFILN</sequence>
<comment type="caution">
    <text evidence="1">The sequence shown here is derived from an EMBL/GenBank/DDBJ whole genome shotgun (WGS) entry which is preliminary data.</text>
</comment>
<name>A0AAD8GRX5_9APIA</name>
<keyword evidence="2" id="KW-1185">Reference proteome</keyword>
<accession>A0AAD8GRX5</accession>
<protein>
    <submittedName>
        <fullName evidence="1">Uncharacterized protein</fullName>
    </submittedName>
</protein>
<organism evidence="1 2">
    <name type="scientific">Heracleum sosnowskyi</name>
    <dbReference type="NCBI Taxonomy" id="360622"/>
    <lineage>
        <taxon>Eukaryota</taxon>
        <taxon>Viridiplantae</taxon>
        <taxon>Streptophyta</taxon>
        <taxon>Embryophyta</taxon>
        <taxon>Tracheophyta</taxon>
        <taxon>Spermatophyta</taxon>
        <taxon>Magnoliopsida</taxon>
        <taxon>eudicotyledons</taxon>
        <taxon>Gunneridae</taxon>
        <taxon>Pentapetalae</taxon>
        <taxon>asterids</taxon>
        <taxon>campanulids</taxon>
        <taxon>Apiales</taxon>
        <taxon>Apiaceae</taxon>
        <taxon>Apioideae</taxon>
        <taxon>apioid superclade</taxon>
        <taxon>Tordylieae</taxon>
        <taxon>Tordyliinae</taxon>
        <taxon>Heracleum</taxon>
    </lineage>
</organism>
<reference evidence="1" key="2">
    <citation type="submission" date="2023-05" db="EMBL/GenBank/DDBJ databases">
        <authorList>
            <person name="Schelkunov M.I."/>
        </authorList>
    </citation>
    <scope>NUCLEOTIDE SEQUENCE</scope>
    <source>
        <strain evidence="1">Hsosn_3</strain>
        <tissue evidence="1">Leaf</tissue>
    </source>
</reference>
<evidence type="ECO:0000313" key="2">
    <source>
        <dbReference type="Proteomes" id="UP001237642"/>
    </source>
</evidence>
<reference evidence="1" key="1">
    <citation type="submission" date="2023-02" db="EMBL/GenBank/DDBJ databases">
        <title>Genome of toxic invasive species Heracleum sosnowskyi carries increased number of genes despite the absence of recent whole-genome duplications.</title>
        <authorList>
            <person name="Schelkunov M."/>
            <person name="Shtratnikova V."/>
            <person name="Makarenko M."/>
            <person name="Klepikova A."/>
            <person name="Omelchenko D."/>
            <person name="Novikova G."/>
            <person name="Obukhova E."/>
            <person name="Bogdanov V."/>
            <person name="Penin A."/>
            <person name="Logacheva M."/>
        </authorList>
    </citation>
    <scope>NUCLEOTIDE SEQUENCE</scope>
    <source>
        <strain evidence="1">Hsosn_3</strain>
        <tissue evidence="1">Leaf</tissue>
    </source>
</reference>
<gene>
    <name evidence="1" type="ORF">POM88_052918</name>
</gene>
<dbReference type="EMBL" id="JAUIZM010000014">
    <property type="protein sequence ID" value="KAK1353080.1"/>
    <property type="molecule type" value="Genomic_DNA"/>
</dbReference>
<dbReference type="AlphaFoldDB" id="A0AAD8GRX5"/>
<proteinExistence type="predicted"/>
<dbReference type="Proteomes" id="UP001237642">
    <property type="component" value="Unassembled WGS sequence"/>
</dbReference>